<dbReference type="Pfam" id="PF13966">
    <property type="entry name" value="zf-RVT"/>
    <property type="match status" value="1"/>
</dbReference>
<dbReference type="InterPro" id="IPR026960">
    <property type="entry name" value="RVT-Znf"/>
</dbReference>
<evidence type="ECO:0000259" key="1">
    <source>
        <dbReference type="Pfam" id="PF13966"/>
    </source>
</evidence>
<dbReference type="EMBL" id="JABFOF010000003">
    <property type="protein sequence ID" value="KAG2403283.1"/>
    <property type="molecule type" value="Genomic_DNA"/>
</dbReference>
<dbReference type="Proteomes" id="UP000743370">
    <property type="component" value="Unassembled WGS sequence"/>
</dbReference>
<accession>A0A8T0KYH6</accession>
<name>A0A8T0KYH6_PHAAN</name>
<dbReference type="PANTHER" id="PTHR47074">
    <property type="entry name" value="BNAC02G40300D PROTEIN"/>
    <property type="match status" value="1"/>
</dbReference>
<dbReference type="AlphaFoldDB" id="A0A8T0KYH6"/>
<proteinExistence type="predicted"/>
<dbReference type="InterPro" id="IPR052929">
    <property type="entry name" value="RNase_H-like_EbsB-rel"/>
</dbReference>
<protein>
    <recommendedName>
        <fullName evidence="1">Reverse transcriptase zinc-binding domain-containing protein</fullName>
    </recommendedName>
</protein>
<dbReference type="PANTHER" id="PTHR47074:SF11">
    <property type="entry name" value="REVERSE TRANSCRIPTASE-LIKE PROTEIN"/>
    <property type="match status" value="1"/>
</dbReference>
<feature type="domain" description="Reverse transcriptase zinc-binding" evidence="1">
    <location>
        <begin position="48"/>
        <end position="118"/>
    </location>
</feature>
<evidence type="ECO:0000313" key="2">
    <source>
        <dbReference type="EMBL" id="KAG2403283.1"/>
    </source>
</evidence>
<organism evidence="2 3">
    <name type="scientific">Phaseolus angularis</name>
    <name type="common">Azuki bean</name>
    <name type="synonym">Vigna angularis</name>
    <dbReference type="NCBI Taxonomy" id="3914"/>
    <lineage>
        <taxon>Eukaryota</taxon>
        <taxon>Viridiplantae</taxon>
        <taxon>Streptophyta</taxon>
        <taxon>Embryophyta</taxon>
        <taxon>Tracheophyta</taxon>
        <taxon>Spermatophyta</taxon>
        <taxon>Magnoliopsida</taxon>
        <taxon>eudicotyledons</taxon>
        <taxon>Gunneridae</taxon>
        <taxon>Pentapetalae</taxon>
        <taxon>rosids</taxon>
        <taxon>fabids</taxon>
        <taxon>Fabales</taxon>
        <taxon>Fabaceae</taxon>
        <taxon>Papilionoideae</taxon>
        <taxon>50 kb inversion clade</taxon>
        <taxon>NPAAA clade</taxon>
        <taxon>indigoferoid/millettioid clade</taxon>
        <taxon>Phaseoleae</taxon>
        <taxon>Vigna</taxon>
    </lineage>
</organism>
<sequence>MQETRVACIQGETTCEIFVVCKRDCRKRQVSMLRQRQKMVYSKSVLDAKSKVWRGIWYAEAPSRCKSVAWRACNEELLVKSLLVEKRILNDATCPSCGKAAETTVHALLQCEEIKRVWFASPLGLKVELLGEVTSFSQLLEQFARVLDEKGMGMVCAIIWSLWQRRNVRVFENKKLDCKHVIAKAWSMIAFQKWVPPPVQYVKANFAALVIDNLGTGMGVVFRNSSGVTLASGTNLLEEEIYDPKIGAALCFKWAADQSGELGFSNVIFETDCKILHTHWNLICEGQANKVAQRLAEAAFGYGEKIWMDVVPEEASLNLRSDMAAIAADK</sequence>
<reference evidence="2 3" key="1">
    <citation type="submission" date="2020-05" db="EMBL/GenBank/DDBJ databases">
        <title>Vigna angularis (adzuki bean) Var. LongXiaoDou No. 4 denovo assembly.</title>
        <authorList>
            <person name="Xiang H."/>
        </authorList>
    </citation>
    <scope>NUCLEOTIDE SEQUENCE [LARGE SCALE GENOMIC DNA]</scope>
    <source>
        <tissue evidence="2">Leaf</tissue>
    </source>
</reference>
<evidence type="ECO:0000313" key="3">
    <source>
        <dbReference type="Proteomes" id="UP000743370"/>
    </source>
</evidence>
<gene>
    <name evidence="2" type="ORF">HKW66_Vig0185700</name>
</gene>
<comment type="caution">
    <text evidence="2">The sequence shown here is derived from an EMBL/GenBank/DDBJ whole genome shotgun (WGS) entry which is preliminary data.</text>
</comment>